<dbReference type="Proteomes" id="UP000271098">
    <property type="component" value="Unassembled WGS sequence"/>
</dbReference>
<name>A0A183DEJ5_9BILA</name>
<reference evidence="2 3" key="2">
    <citation type="submission" date="2018-11" db="EMBL/GenBank/DDBJ databases">
        <authorList>
            <consortium name="Pathogen Informatics"/>
        </authorList>
    </citation>
    <scope>NUCLEOTIDE SEQUENCE [LARGE SCALE GENOMIC DNA]</scope>
</reference>
<accession>A0A183DEJ5</accession>
<dbReference type="WBParaSite" id="GPUH_0000714501-mRNA-1">
    <property type="protein sequence ID" value="GPUH_0000714501-mRNA-1"/>
    <property type="gene ID" value="GPUH_0000714501"/>
</dbReference>
<dbReference type="OrthoDB" id="10064699at2759"/>
<evidence type="ECO:0000313" key="2">
    <source>
        <dbReference type="EMBL" id="VDK57332.1"/>
    </source>
</evidence>
<protein>
    <submittedName>
        <fullName evidence="4">LisH domain-containing protein</fullName>
    </submittedName>
</protein>
<feature type="compositionally biased region" description="Basic and acidic residues" evidence="1">
    <location>
        <begin position="53"/>
        <end position="68"/>
    </location>
</feature>
<feature type="region of interest" description="Disordered" evidence="1">
    <location>
        <begin position="53"/>
        <end position="72"/>
    </location>
</feature>
<dbReference type="CDD" id="cd14273">
    <property type="entry name" value="UBA_TAP-C_like"/>
    <property type="match status" value="1"/>
</dbReference>
<sequence>METSNRQSLLEAFRNETHATHTVALAFLEEHGWDYEKSLKGYNAWRDKEAAALRSGHSDTQGRGKDADLTDEASSKLNGEVEVTLRAPAYAFVLPNLFELAADFRNFLEKDLIETSTLKRLENSGKSINCFFFRYFDQLLFHRPVLCCC</sequence>
<proteinExistence type="predicted"/>
<evidence type="ECO:0000313" key="4">
    <source>
        <dbReference type="WBParaSite" id="GPUH_0000714501-mRNA-1"/>
    </source>
</evidence>
<evidence type="ECO:0000313" key="3">
    <source>
        <dbReference type="Proteomes" id="UP000271098"/>
    </source>
</evidence>
<gene>
    <name evidence="2" type="ORF">GPUH_LOCUS7134</name>
</gene>
<dbReference type="AlphaFoldDB" id="A0A183DEJ5"/>
<evidence type="ECO:0000256" key="1">
    <source>
        <dbReference type="SAM" id="MobiDB-lite"/>
    </source>
</evidence>
<dbReference type="EMBL" id="UYRT01017939">
    <property type="protein sequence ID" value="VDK57332.1"/>
    <property type="molecule type" value="Genomic_DNA"/>
</dbReference>
<organism evidence="4">
    <name type="scientific">Gongylonema pulchrum</name>
    <dbReference type="NCBI Taxonomy" id="637853"/>
    <lineage>
        <taxon>Eukaryota</taxon>
        <taxon>Metazoa</taxon>
        <taxon>Ecdysozoa</taxon>
        <taxon>Nematoda</taxon>
        <taxon>Chromadorea</taxon>
        <taxon>Rhabditida</taxon>
        <taxon>Spirurina</taxon>
        <taxon>Spiruromorpha</taxon>
        <taxon>Spiruroidea</taxon>
        <taxon>Gongylonematidae</taxon>
        <taxon>Gongylonema</taxon>
    </lineage>
</organism>
<reference evidence="4" key="1">
    <citation type="submission" date="2016-06" db="UniProtKB">
        <authorList>
            <consortium name="WormBaseParasite"/>
        </authorList>
    </citation>
    <scope>IDENTIFICATION</scope>
</reference>
<keyword evidence="3" id="KW-1185">Reference proteome</keyword>